<dbReference type="PROSITE" id="PS51379">
    <property type="entry name" value="4FE4S_FER_2"/>
    <property type="match status" value="1"/>
</dbReference>
<evidence type="ECO:0000256" key="4">
    <source>
        <dbReference type="ARBA" id="ARBA00022723"/>
    </source>
</evidence>
<dbReference type="EMBL" id="AQPH01000021">
    <property type="protein sequence ID" value="EPY02135.1"/>
    <property type="molecule type" value="Genomic_DNA"/>
</dbReference>
<dbReference type="Gene3D" id="3.30.70.20">
    <property type="match status" value="1"/>
</dbReference>
<dbReference type="PROSITE" id="PS00198">
    <property type="entry name" value="4FE4S_FER_1"/>
    <property type="match status" value="1"/>
</dbReference>
<dbReference type="GO" id="GO:0046872">
    <property type="term" value="F:metal ion binding"/>
    <property type="evidence" value="ECO:0007669"/>
    <property type="project" value="UniProtKB-KW"/>
</dbReference>
<evidence type="ECO:0000256" key="1">
    <source>
        <dbReference type="ARBA" id="ARBA00022485"/>
    </source>
</evidence>
<keyword evidence="2" id="KW-0963">Cytoplasm</keyword>
<dbReference type="eggNOG" id="COG1600">
    <property type="taxonomic scope" value="Bacteria"/>
</dbReference>
<evidence type="ECO:0000313" key="10">
    <source>
        <dbReference type="EMBL" id="EPY02135.1"/>
    </source>
</evidence>
<evidence type="ECO:0000256" key="5">
    <source>
        <dbReference type="ARBA" id="ARBA00022785"/>
    </source>
</evidence>
<keyword evidence="4" id="KW-0479">Metal-binding</keyword>
<evidence type="ECO:0000256" key="6">
    <source>
        <dbReference type="ARBA" id="ARBA00023002"/>
    </source>
</evidence>
<dbReference type="NCBIfam" id="TIGR00276">
    <property type="entry name" value="tRNA epoxyqueuosine(34) reductase QueG"/>
    <property type="match status" value="1"/>
</dbReference>
<evidence type="ECO:0000256" key="3">
    <source>
        <dbReference type="ARBA" id="ARBA00022694"/>
    </source>
</evidence>
<gene>
    <name evidence="10" type="ORF">K678_07647</name>
</gene>
<dbReference type="GO" id="GO:0052693">
    <property type="term" value="F:epoxyqueuosine reductase activity"/>
    <property type="evidence" value="ECO:0007669"/>
    <property type="project" value="TreeGrafter"/>
</dbReference>
<protein>
    <recommendedName>
        <fullName evidence="9">4Fe-4S ferredoxin-type domain-containing protein</fullName>
    </recommendedName>
</protein>
<evidence type="ECO:0000256" key="2">
    <source>
        <dbReference type="ARBA" id="ARBA00022490"/>
    </source>
</evidence>
<dbReference type="InterPro" id="IPR017900">
    <property type="entry name" value="4Fe4S_Fe_S_CS"/>
</dbReference>
<organism evidence="10 11">
    <name type="scientific">Magnetospirillum fulvum MGU-K5</name>
    <dbReference type="NCBI Taxonomy" id="1316936"/>
    <lineage>
        <taxon>Bacteria</taxon>
        <taxon>Pseudomonadati</taxon>
        <taxon>Pseudomonadota</taxon>
        <taxon>Alphaproteobacteria</taxon>
        <taxon>Rhodospirillales</taxon>
        <taxon>Rhodospirillaceae</taxon>
        <taxon>Magnetospirillum</taxon>
    </lineage>
</organism>
<dbReference type="InterPro" id="IPR004453">
    <property type="entry name" value="QueG"/>
</dbReference>
<dbReference type="PANTHER" id="PTHR30002">
    <property type="entry name" value="EPOXYQUEUOSINE REDUCTASE"/>
    <property type="match status" value="1"/>
</dbReference>
<dbReference type="STRING" id="1316936.K678_07647"/>
<dbReference type="RefSeq" id="WP_021131879.1">
    <property type="nucleotide sequence ID" value="NZ_AQPH01000021.1"/>
</dbReference>
<evidence type="ECO:0000256" key="7">
    <source>
        <dbReference type="ARBA" id="ARBA00023004"/>
    </source>
</evidence>
<dbReference type="Proteomes" id="UP000015350">
    <property type="component" value="Unassembled WGS sequence"/>
</dbReference>
<dbReference type="SUPFAM" id="SSF46548">
    <property type="entry name" value="alpha-helical ferredoxin"/>
    <property type="match status" value="1"/>
</dbReference>
<keyword evidence="3" id="KW-0819">tRNA processing</keyword>
<keyword evidence="5" id="KW-0671">Queuosine biosynthesis</keyword>
<keyword evidence="6" id="KW-0560">Oxidoreductase</keyword>
<proteinExistence type="predicted"/>
<reference evidence="10 11" key="1">
    <citation type="submission" date="2013-04" db="EMBL/GenBank/DDBJ databases">
        <authorList>
            <person name="Kuznetsov B."/>
            <person name="Ivanovsky R."/>
        </authorList>
    </citation>
    <scope>NUCLEOTIDE SEQUENCE [LARGE SCALE GENOMIC DNA]</scope>
    <source>
        <strain evidence="10 11">MGU-K5</strain>
    </source>
</reference>
<feature type="non-terminal residue" evidence="10">
    <location>
        <position position="294"/>
    </location>
</feature>
<dbReference type="InterPro" id="IPR017896">
    <property type="entry name" value="4Fe4S_Fe-S-bd"/>
</dbReference>
<accession>S9TUJ5</accession>
<dbReference type="OrthoDB" id="9784571at2"/>
<keyword evidence="7" id="KW-0408">Iron</keyword>
<keyword evidence="1" id="KW-0004">4Fe-4S</keyword>
<dbReference type="AlphaFoldDB" id="S9TUJ5"/>
<keyword evidence="8" id="KW-0411">Iron-sulfur</keyword>
<evidence type="ECO:0000259" key="9">
    <source>
        <dbReference type="PROSITE" id="PS51379"/>
    </source>
</evidence>
<dbReference type="GO" id="GO:0051539">
    <property type="term" value="F:4 iron, 4 sulfur cluster binding"/>
    <property type="evidence" value="ECO:0007669"/>
    <property type="project" value="UniProtKB-KW"/>
</dbReference>
<dbReference type="GO" id="GO:0008616">
    <property type="term" value="P:tRNA queuosine(34) biosynthetic process"/>
    <property type="evidence" value="ECO:0007669"/>
    <property type="project" value="UniProtKB-KW"/>
</dbReference>
<dbReference type="Pfam" id="PF08331">
    <property type="entry name" value="QueG_DUF1730"/>
    <property type="match status" value="1"/>
</dbReference>
<feature type="domain" description="4Fe-4S ferredoxin-type" evidence="9">
    <location>
        <begin position="174"/>
        <end position="204"/>
    </location>
</feature>
<evidence type="ECO:0000256" key="8">
    <source>
        <dbReference type="ARBA" id="ARBA00023014"/>
    </source>
</evidence>
<comment type="caution">
    <text evidence="10">The sequence shown here is derived from an EMBL/GenBank/DDBJ whole genome shotgun (WGS) entry which is preliminary data.</text>
</comment>
<evidence type="ECO:0000313" key="11">
    <source>
        <dbReference type="Proteomes" id="UP000015350"/>
    </source>
</evidence>
<sequence>MVKAEIRAQALRLGFCDVGFAPVDGEPRWAEDLFGFLAEGRQGEMNWLADTADRRVRPRALWPQARTAIVLATSHAPPDDPQTATRLPDRGAICAYARSRDYHDVIKKRLKVLARWLTERFGAEVRACVDTAPVMEKPLAQQAGLGWQGRHTLLVSKRNGGWMFLSELLTDLDLPPDLPESNHCGSCRACVEACPTGALDGEGRIDPRLCLSYHTIEAKAPMPEALRPRMGNRIYGCDACQAACPWVRFSAPSDPDFLPRIETMVPRLGDLAQLDEAGFRTLFVGTPVKRVGRD</sequence>
<dbReference type="InterPro" id="IPR013542">
    <property type="entry name" value="QueG_DUF1730"/>
</dbReference>
<dbReference type="Pfam" id="PF13484">
    <property type="entry name" value="Fer4_16"/>
    <property type="match status" value="1"/>
</dbReference>
<name>S9TUJ5_MAGFU</name>
<dbReference type="PANTHER" id="PTHR30002:SF4">
    <property type="entry name" value="EPOXYQUEUOSINE REDUCTASE"/>
    <property type="match status" value="1"/>
</dbReference>